<keyword evidence="2" id="KW-1185">Reference proteome</keyword>
<dbReference type="EMBL" id="BGPR01000674">
    <property type="protein sequence ID" value="GBM31075.1"/>
    <property type="molecule type" value="Genomic_DNA"/>
</dbReference>
<reference evidence="1 2" key="1">
    <citation type="journal article" date="2019" name="Sci. Rep.">
        <title>Orb-weaving spider Araneus ventricosus genome elucidates the spidroin gene catalogue.</title>
        <authorList>
            <person name="Kono N."/>
            <person name="Nakamura H."/>
            <person name="Ohtoshi R."/>
            <person name="Moran D.A.P."/>
            <person name="Shinohara A."/>
            <person name="Yoshida Y."/>
            <person name="Fujiwara M."/>
            <person name="Mori M."/>
            <person name="Tomita M."/>
            <person name="Arakawa K."/>
        </authorList>
    </citation>
    <scope>NUCLEOTIDE SEQUENCE [LARGE SCALE GENOMIC DNA]</scope>
</reference>
<comment type="caution">
    <text evidence="1">The sequence shown here is derived from an EMBL/GenBank/DDBJ whole genome shotgun (WGS) entry which is preliminary data.</text>
</comment>
<name>A0A4Y2ET39_ARAVE</name>
<evidence type="ECO:0000313" key="2">
    <source>
        <dbReference type="Proteomes" id="UP000499080"/>
    </source>
</evidence>
<sequence length="76" mass="8593">MGYVNKTYLLTLQKTPTFKKKPEGEGRGQWSADAMKLATAKAAAVAWWQGLGFRVGEFQVRNPIPLHEDCCWLNHT</sequence>
<gene>
    <name evidence="1" type="ORF">AVEN_46504_1</name>
</gene>
<dbReference type="Proteomes" id="UP000499080">
    <property type="component" value="Unassembled WGS sequence"/>
</dbReference>
<accession>A0A4Y2ET39</accession>
<protein>
    <submittedName>
        <fullName evidence="1">Uncharacterized protein</fullName>
    </submittedName>
</protein>
<dbReference type="AlphaFoldDB" id="A0A4Y2ET39"/>
<evidence type="ECO:0000313" key="1">
    <source>
        <dbReference type="EMBL" id="GBM31075.1"/>
    </source>
</evidence>
<organism evidence="1 2">
    <name type="scientific">Araneus ventricosus</name>
    <name type="common">Orbweaver spider</name>
    <name type="synonym">Epeira ventricosa</name>
    <dbReference type="NCBI Taxonomy" id="182803"/>
    <lineage>
        <taxon>Eukaryota</taxon>
        <taxon>Metazoa</taxon>
        <taxon>Ecdysozoa</taxon>
        <taxon>Arthropoda</taxon>
        <taxon>Chelicerata</taxon>
        <taxon>Arachnida</taxon>
        <taxon>Araneae</taxon>
        <taxon>Araneomorphae</taxon>
        <taxon>Entelegynae</taxon>
        <taxon>Araneoidea</taxon>
        <taxon>Araneidae</taxon>
        <taxon>Araneus</taxon>
    </lineage>
</organism>
<proteinExistence type="predicted"/>